<reference evidence="2 3" key="1">
    <citation type="submission" date="2024-01" db="EMBL/GenBank/DDBJ databases">
        <title>Genome assemblies of Stephania.</title>
        <authorList>
            <person name="Yang L."/>
        </authorList>
    </citation>
    <scope>NUCLEOTIDE SEQUENCE [LARGE SCALE GENOMIC DNA]</scope>
    <source>
        <strain evidence="2">JXDWG</strain>
        <tissue evidence="2">Leaf</tissue>
    </source>
</reference>
<sequence>MMETAAATPARSSDSGKDATQAVARLGGSAGADDSGGPAATAVDDATLAMLGMALVAHKEEERTRKIFLGL</sequence>
<accession>A0AAP0E3C4</accession>
<name>A0AAP0E3C4_9MAGN</name>
<feature type="region of interest" description="Disordered" evidence="1">
    <location>
        <begin position="1"/>
        <end position="40"/>
    </location>
</feature>
<dbReference type="EMBL" id="JBBNAG010000013">
    <property type="protein sequence ID" value="KAK9083582.1"/>
    <property type="molecule type" value="Genomic_DNA"/>
</dbReference>
<keyword evidence="3" id="KW-1185">Reference proteome</keyword>
<proteinExistence type="predicted"/>
<evidence type="ECO:0000256" key="1">
    <source>
        <dbReference type="SAM" id="MobiDB-lite"/>
    </source>
</evidence>
<comment type="caution">
    <text evidence="2">The sequence shown here is derived from an EMBL/GenBank/DDBJ whole genome shotgun (WGS) entry which is preliminary data.</text>
</comment>
<dbReference type="AlphaFoldDB" id="A0AAP0E3C4"/>
<organism evidence="2 3">
    <name type="scientific">Stephania cephalantha</name>
    <dbReference type="NCBI Taxonomy" id="152367"/>
    <lineage>
        <taxon>Eukaryota</taxon>
        <taxon>Viridiplantae</taxon>
        <taxon>Streptophyta</taxon>
        <taxon>Embryophyta</taxon>
        <taxon>Tracheophyta</taxon>
        <taxon>Spermatophyta</taxon>
        <taxon>Magnoliopsida</taxon>
        <taxon>Ranunculales</taxon>
        <taxon>Menispermaceae</taxon>
        <taxon>Menispermoideae</taxon>
        <taxon>Cissampelideae</taxon>
        <taxon>Stephania</taxon>
    </lineage>
</organism>
<evidence type="ECO:0000313" key="2">
    <source>
        <dbReference type="EMBL" id="KAK9083582.1"/>
    </source>
</evidence>
<evidence type="ECO:0000313" key="3">
    <source>
        <dbReference type="Proteomes" id="UP001419268"/>
    </source>
</evidence>
<feature type="compositionally biased region" description="Low complexity" evidence="1">
    <location>
        <begin position="31"/>
        <end position="40"/>
    </location>
</feature>
<gene>
    <name evidence="2" type="ORF">Scep_030053</name>
</gene>
<dbReference type="Proteomes" id="UP001419268">
    <property type="component" value="Unassembled WGS sequence"/>
</dbReference>
<protein>
    <submittedName>
        <fullName evidence="2">Uncharacterized protein</fullName>
    </submittedName>
</protein>